<dbReference type="GO" id="GO:0006383">
    <property type="term" value="P:transcription by RNA polymerase III"/>
    <property type="evidence" value="ECO:0007669"/>
    <property type="project" value="UniProtKB-UniRule"/>
</dbReference>
<dbReference type="AlphaFoldDB" id="A0A2T6ZFP2"/>
<dbReference type="InterPro" id="IPR024661">
    <property type="entry name" value="RNA_pol_III_Rpc31"/>
</dbReference>
<reference evidence="6 7" key="1">
    <citation type="submission" date="2017-04" db="EMBL/GenBank/DDBJ databases">
        <title>Draft genome sequence of Tuber borchii Vittad., a whitish edible truffle.</title>
        <authorList>
            <consortium name="DOE Joint Genome Institute"/>
            <person name="Murat C."/>
            <person name="Kuo A."/>
            <person name="Barry K.W."/>
            <person name="Clum A."/>
            <person name="Dockter R.B."/>
            <person name="Fauchery L."/>
            <person name="Iotti M."/>
            <person name="Kohler A."/>
            <person name="Labutti K."/>
            <person name="Lindquist E.A."/>
            <person name="Lipzen A."/>
            <person name="Ohm R.A."/>
            <person name="Wang M."/>
            <person name="Grigoriev I.V."/>
            <person name="Zambonelli A."/>
            <person name="Martin F.M."/>
        </authorList>
    </citation>
    <scope>NUCLEOTIDE SEQUENCE [LARGE SCALE GENOMIC DNA]</scope>
    <source>
        <strain evidence="6 7">Tbo3840</strain>
    </source>
</reference>
<protein>
    <recommendedName>
        <fullName evidence="4">DNA-directed RNA polymerase III subunit</fullName>
    </recommendedName>
</protein>
<dbReference type="GO" id="GO:0005666">
    <property type="term" value="C:RNA polymerase III complex"/>
    <property type="evidence" value="ECO:0007669"/>
    <property type="project" value="UniProtKB-UniRule"/>
</dbReference>
<dbReference type="OrthoDB" id="5377312at2759"/>
<evidence type="ECO:0000256" key="2">
    <source>
        <dbReference type="ARBA" id="ARBA00008352"/>
    </source>
</evidence>
<feature type="compositionally biased region" description="Acidic residues" evidence="5">
    <location>
        <begin position="191"/>
        <end position="223"/>
    </location>
</feature>
<dbReference type="Pfam" id="PF11705">
    <property type="entry name" value="RNA_pol_3_Rpc31"/>
    <property type="match status" value="1"/>
</dbReference>
<evidence type="ECO:0000313" key="6">
    <source>
        <dbReference type="EMBL" id="PUU74289.1"/>
    </source>
</evidence>
<dbReference type="PIRSF" id="PIRSF000777">
    <property type="entry name" value="RNA_polIII_C31"/>
    <property type="match status" value="1"/>
</dbReference>
<feature type="region of interest" description="Disordered" evidence="5">
    <location>
        <begin position="1"/>
        <end position="54"/>
    </location>
</feature>
<evidence type="ECO:0000256" key="3">
    <source>
        <dbReference type="ARBA" id="ARBA00023242"/>
    </source>
</evidence>
<dbReference type="STRING" id="42251.A0A2T6ZFP2"/>
<proteinExistence type="inferred from homology"/>
<evidence type="ECO:0000313" key="7">
    <source>
        <dbReference type="Proteomes" id="UP000244722"/>
    </source>
</evidence>
<comment type="similarity">
    <text evidence="2 4">Belongs to the eukaryotic RPC7 RNA polymerase subunit family.</text>
</comment>
<feature type="compositionally biased region" description="Acidic residues" evidence="5">
    <location>
        <begin position="160"/>
        <end position="174"/>
    </location>
</feature>
<keyword evidence="6" id="KW-0804">Transcription</keyword>
<comment type="function">
    <text evidence="4">DNA-dependent RNA polymerase catalyzes the transcription of DNA into RNA using the four ribonucleoside triphosphates as substrates. Specific peripheric component of RNA polymerase III which synthesizes small RNAs, such as 5S rRNA and tRNAs.</text>
</comment>
<comment type="subcellular location">
    <subcellularLocation>
        <location evidence="1 4">Nucleus</location>
    </subcellularLocation>
</comment>
<keyword evidence="6" id="KW-0240">DNA-directed RNA polymerase</keyword>
<dbReference type="PANTHER" id="PTHR15367">
    <property type="entry name" value="DNA-DIRECTED RNA POLYMERASE III"/>
    <property type="match status" value="1"/>
</dbReference>
<evidence type="ECO:0000256" key="1">
    <source>
        <dbReference type="ARBA" id="ARBA00004123"/>
    </source>
</evidence>
<dbReference type="EMBL" id="NESQ01000308">
    <property type="protein sequence ID" value="PUU74289.1"/>
    <property type="molecule type" value="Genomic_DNA"/>
</dbReference>
<comment type="subunit">
    <text evidence="4">Component of the RNA polymerase III (Pol III) complex.</text>
</comment>
<organism evidence="6 7">
    <name type="scientific">Tuber borchii</name>
    <name type="common">White truffle</name>
    <dbReference type="NCBI Taxonomy" id="42251"/>
    <lineage>
        <taxon>Eukaryota</taxon>
        <taxon>Fungi</taxon>
        <taxon>Dikarya</taxon>
        <taxon>Ascomycota</taxon>
        <taxon>Pezizomycotina</taxon>
        <taxon>Pezizomycetes</taxon>
        <taxon>Pezizales</taxon>
        <taxon>Tuberaceae</taxon>
        <taxon>Tuber</taxon>
    </lineage>
</organism>
<comment type="caution">
    <text evidence="6">The sequence shown here is derived from an EMBL/GenBank/DDBJ whole genome shotgun (WGS) entry which is preliminary data.</text>
</comment>
<dbReference type="Proteomes" id="UP000244722">
    <property type="component" value="Unassembled WGS sequence"/>
</dbReference>
<feature type="region of interest" description="Disordered" evidence="5">
    <location>
        <begin position="124"/>
        <end position="250"/>
    </location>
</feature>
<sequence>MAQRKGRGRGGGGGGGGGGIGGPFGHDPDNPPDYSTTELFPPQPPPVPNPLSKEERHIVARYRLYREKIHNGPLYTVIGKESGMEDPFNVSKYSARYKPQKRGVPQLDSRPYVKEFFPRELWQTLGIDGDGDAEGGGGKGKGKGKGKKLIFSALDVIGGLDEEDEEDGEGEDGEAGGKGKKGVLRRLLGEDAGDDDDGDDDDEVAEEEEEVEDDFGDDEEGDYNAEMYFNDGDDDGGDDWGDEGGGEDYY</sequence>
<keyword evidence="3 4" id="KW-0539">Nucleus</keyword>
<dbReference type="PANTHER" id="PTHR15367:SF2">
    <property type="entry name" value="DNA-DIRECTED RNA POLYMERASE III SUBUNIT"/>
    <property type="match status" value="1"/>
</dbReference>
<feature type="compositionally biased region" description="Acidic residues" evidence="5">
    <location>
        <begin position="231"/>
        <end position="250"/>
    </location>
</feature>
<feature type="compositionally biased region" description="Gly residues" evidence="5">
    <location>
        <begin position="9"/>
        <end position="24"/>
    </location>
</feature>
<keyword evidence="7" id="KW-1185">Reference proteome</keyword>
<evidence type="ECO:0000256" key="5">
    <source>
        <dbReference type="SAM" id="MobiDB-lite"/>
    </source>
</evidence>
<accession>A0A2T6ZFP2</accession>
<name>A0A2T6ZFP2_TUBBO</name>
<gene>
    <name evidence="6" type="ORF">B9Z19DRAFT_1116984</name>
</gene>
<evidence type="ECO:0000256" key="4">
    <source>
        <dbReference type="PIRNR" id="PIRNR000777"/>
    </source>
</evidence>